<evidence type="ECO:0000313" key="3">
    <source>
        <dbReference type="EMBL" id="GIF00800.1"/>
    </source>
</evidence>
<keyword evidence="2" id="KW-1133">Transmembrane helix</keyword>
<feature type="transmembrane region" description="Helical" evidence="2">
    <location>
        <begin position="70"/>
        <end position="87"/>
    </location>
</feature>
<proteinExistence type="predicted"/>
<sequence>MTGWDIEAWQLSILVTAAIILVETAVNALLRRRLSIAVHRHFRTGALAALLILTVIVFVTALGPSLADELSSVAAAVAAVVALWLTYRSYHSPRDKNLGGTAAPASPDTPPPSAQRILAPPTPPDAGPPEPDHTQPVPSPTATTAVPPGAASAGPPAAAPGASQAAAPAVPPVPRPRSIAPAQRLRRLLLGRKSQRRG</sequence>
<feature type="compositionally biased region" description="Basic residues" evidence="1">
    <location>
        <begin position="184"/>
        <end position="198"/>
    </location>
</feature>
<feature type="compositionally biased region" description="Low complexity" evidence="1">
    <location>
        <begin position="134"/>
        <end position="168"/>
    </location>
</feature>
<dbReference type="AlphaFoldDB" id="A0A919K6Z5"/>
<dbReference type="RefSeq" id="WP_203788974.1">
    <property type="nucleotide sequence ID" value="NZ_BOMV01000091.1"/>
</dbReference>
<keyword evidence="2" id="KW-0812">Transmembrane</keyword>
<dbReference type="Proteomes" id="UP000636960">
    <property type="component" value="Unassembled WGS sequence"/>
</dbReference>
<name>A0A919K6Z5_9ACTN</name>
<evidence type="ECO:0000313" key="4">
    <source>
        <dbReference type="Proteomes" id="UP000636960"/>
    </source>
</evidence>
<feature type="transmembrane region" description="Helical" evidence="2">
    <location>
        <begin position="12"/>
        <end position="30"/>
    </location>
</feature>
<comment type="caution">
    <text evidence="3">The sequence shown here is derived from an EMBL/GenBank/DDBJ whole genome shotgun (WGS) entry which is preliminary data.</text>
</comment>
<evidence type="ECO:0000256" key="2">
    <source>
        <dbReference type="SAM" id="Phobius"/>
    </source>
</evidence>
<protein>
    <submittedName>
        <fullName evidence="3">Uncharacterized protein</fullName>
    </submittedName>
</protein>
<feature type="compositionally biased region" description="Pro residues" evidence="1">
    <location>
        <begin position="120"/>
        <end position="129"/>
    </location>
</feature>
<keyword evidence="4" id="KW-1185">Reference proteome</keyword>
<keyword evidence="2" id="KW-0472">Membrane</keyword>
<feature type="transmembrane region" description="Helical" evidence="2">
    <location>
        <begin position="42"/>
        <end position="64"/>
    </location>
</feature>
<dbReference type="EMBL" id="BOMV01000091">
    <property type="protein sequence ID" value="GIF00800.1"/>
    <property type="molecule type" value="Genomic_DNA"/>
</dbReference>
<reference evidence="3" key="1">
    <citation type="submission" date="2021-01" db="EMBL/GenBank/DDBJ databases">
        <title>Whole genome shotgun sequence of Actinoplanes rishiriensis NBRC 108556.</title>
        <authorList>
            <person name="Komaki H."/>
            <person name="Tamura T."/>
        </authorList>
    </citation>
    <scope>NUCLEOTIDE SEQUENCE</scope>
    <source>
        <strain evidence="3">NBRC 108556</strain>
    </source>
</reference>
<feature type="region of interest" description="Disordered" evidence="1">
    <location>
        <begin position="96"/>
        <end position="198"/>
    </location>
</feature>
<organism evidence="3 4">
    <name type="scientific">Paractinoplanes rishiriensis</name>
    <dbReference type="NCBI Taxonomy" id="1050105"/>
    <lineage>
        <taxon>Bacteria</taxon>
        <taxon>Bacillati</taxon>
        <taxon>Actinomycetota</taxon>
        <taxon>Actinomycetes</taxon>
        <taxon>Micromonosporales</taxon>
        <taxon>Micromonosporaceae</taxon>
        <taxon>Paractinoplanes</taxon>
    </lineage>
</organism>
<gene>
    <name evidence="3" type="ORF">Ari01nite_82640</name>
</gene>
<evidence type="ECO:0000256" key="1">
    <source>
        <dbReference type="SAM" id="MobiDB-lite"/>
    </source>
</evidence>
<accession>A0A919K6Z5</accession>